<dbReference type="KEGG" id="bsd:BLASA_2068"/>
<reference evidence="2" key="2">
    <citation type="submission" date="2012-02" db="EMBL/GenBank/DDBJ databases">
        <title>Complete genome sequence of Blastococcus saxobsidens strain DD2.</title>
        <authorList>
            <person name="Genoscope."/>
        </authorList>
    </citation>
    <scope>NUCLEOTIDE SEQUENCE [LARGE SCALE GENOMIC DNA]</scope>
    <source>
        <strain evidence="2">DD2</strain>
    </source>
</reference>
<dbReference type="STRING" id="1146883.BLASA_2068"/>
<evidence type="ECO:0000313" key="1">
    <source>
        <dbReference type="EMBL" id="CCG02979.1"/>
    </source>
</evidence>
<accession>H6RRY5</accession>
<dbReference type="EMBL" id="FO117623">
    <property type="protein sequence ID" value="CCG02979.1"/>
    <property type="molecule type" value="Genomic_DNA"/>
</dbReference>
<gene>
    <name evidence="1" type="ordered locus">BLASA_2068</name>
</gene>
<dbReference type="OrthoDB" id="9912651at2"/>
<sequence>MSVFDRFRKPAPGVGREQAGAVDDLAAEAPTAPPAVPTSWLAVPTLAEAGAQRPVAGTSFHQGLLADTDRQLRSQSPVADLVTVQLAVVESGDYAGAVGVYLAGRRAGSVPAGRVEAYRPVVAALTEQGLPATCRAAIVGGGGVLSFDLFGGDETRDGDGARNFGLALLQPAQPAAAGPDAPFLPPHTGSRVSVLGPARWDAAMPSRAKRFVHRRVGVLSTDGVLSLDGDAVGRVESAAEVLPPLLAAHAAGFPLTCAVRIIREPDRPLRVAVDVPLSFQS</sequence>
<dbReference type="RefSeq" id="WP_014375862.1">
    <property type="nucleotide sequence ID" value="NC_016943.1"/>
</dbReference>
<proteinExistence type="predicted"/>
<dbReference type="Proteomes" id="UP000007517">
    <property type="component" value="Chromosome"/>
</dbReference>
<protein>
    <submittedName>
        <fullName evidence="1">Uncharacterized protein</fullName>
    </submittedName>
</protein>
<dbReference type="AlphaFoldDB" id="H6RRY5"/>
<evidence type="ECO:0000313" key="2">
    <source>
        <dbReference type="Proteomes" id="UP000007517"/>
    </source>
</evidence>
<name>H6RRY5_BLASD</name>
<reference evidence="1 2" key="1">
    <citation type="journal article" date="2012" name="J. Bacteriol.">
        <title>Genome Sequence of Blastococcus saxobsidens DD2, a Stone-Inhabiting Bacterium.</title>
        <authorList>
            <person name="Chouaia B."/>
            <person name="Crotti E."/>
            <person name="Brusetti L."/>
            <person name="Daffonchio D."/>
            <person name="Essoussi I."/>
            <person name="Nouioui I."/>
            <person name="Sbissi I."/>
            <person name="Ghodhbane-Gtari F."/>
            <person name="Gtari M."/>
            <person name="Vacherie B."/>
            <person name="Barbe V."/>
            <person name="Medigue C."/>
            <person name="Gury J."/>
            <person name="Pujic P."/>
            <person name="Normand P."/>
        </authorList>
    </citation>
    <scope>NUCLEOTIDE SEQUENCE [LARGE SCALE GENOMIC DNA]</scope>
    <source>
        <strain evidence="1 2">DD2</strain>
    </source>
</reference>
<keyword evidence="2" id="KW-1185">Reference proteome</keyword>
<dbReference type="HOGENOM" id="CLU_989254_0_0_11"/>
<organism evidence="1 2">
    <name type="scientific">Blastococcus saxobsidens (strain DD2)</name>
    <dbReference type="NCBI Taxonomy" id="1146883"/>
    <lineage>
        <taxon>Bacteria</taxon>
        <taxon>Bacillati</taxon>
        <taxon>Actinomycetota</taxon>
        <taxon>Actinomycetes</taxon>
        <taxon>Geodermatophilales</taxon>
        <taxon>Geodermatophilaceae</taxon>
        <taxon>Blastococcus</taxon>
    </lineage>
</organism>